<comment type="function">
    <text evidence="4">Catalyzes the reduction of 1-pyrroline-5-carboxylate (PCA) to L-proline.</text>
</comment>
<dbReference type="PANTHER" id="PTHR11645:SF0">
    <property type="entry name" value="PYRROLINE-5-CARBOXYLATE REDUCTASE 3"/>
    <property type="match status" value="1"/>
</dbReference>
<dbReference type="RefSeq" id="WP_143043840.1">
    <property type="nucleotide sequence ID" value="NZ_FNDJ01000010.1"/>
</dbReference>
<evidence type="ECO:0000313" key="10">
    <source>
        <dbReference type="Proteomes" id="UP000199202"/>
    </source>
</evidence>
<name>A0A1G8TII0_9ACTN</name>
<comment type="subcellular location">
    <subcellularLocation>
        <location evidence="4">Cytoplasm</location>
    </subcellularLocation>
</comment>
<organism evidence="9 10">
    <name type="scientific">Nonomuraea jiangxiensis</name>
    <dbReference type="NCBI Taxonomy" id="633440"/>
    <lineage>
        <taxon>Bacteria</taxon>
        <taxon>Bacillati</taxon>
        <taxon>Actinomycetota</taxon>
        <taxon>Actinomycetes</taxon>
        <taxon>Streptosporangiales</taxon>
        <taxon>Streptosporangiaceae</taxon>
        <taxon>Nonomuraea</taxon>
    </lineage>
</organism>
<keyword evidence="3 4" id="KW-0560">Oxidoreductase</keyword>
<dbReference type="EC" id="1.5.1.2" evidence="4 5"/>
<dbReference type="NCBIfam" id="TIGR00112">
    <property type="entry name" value="proC"/>
    <property type="match status" value="1"/>
</dbReference>
<dbReference type="InterPro" id="IPR036291">
    <property type="entry name" value="NAD(P)-bd_dom_sf"/>
</dbReference>
<dbReference type="UniPathway" id="UPA00098">
    <property type="reaction ID" value="UER00361"/>
</dbReference>
<dbReference type="GO" id="GO:0005737">
    <property type="term" value="C:cytoplasm"/>
    <property type="evidence" value="ECO:0007669"/>
    <property type="project" value="UniProtKB-SubCell"/>
</dbReference>
<evidence type="ECO:0000259" key="8">
    <source>
        <dbReference type="Pfam" id="PF14748"/>
    </source>
</evidence>
<comment type="catalytic activity">
    <reaction evidence="4">
        <text>L-proline + NADP(+) = (S)-1-pyrroline-5-carboxylate + NADPH + 2 H(+)</text>
        <dbReference type="Rhea" id="RHEA:14109"/>
        <dbReference type="ChEBI" id="CHEBI:15378"/>
        <dbReference type="ChEBI" id="CHEBI:17388"/>
        <dbReference type="ChEBI" id="CHEBI:57783"/>
        <dbReference type="ChEBI" id="CHEBI:58349"/>
        <dbReference type="ChEBI" id="CHEBI:60039"/>
        <dbReference type="EC" id="1.5.1.2"/>
    </reaction>
</comment>
<evidence type="ECO:0000256" key="4">
    <source>
        <dbReference type="HAMAP-Rule" id="MF_01925"/>
    </source>
</evidence>
<dbReference type="AlphaFoldDB" id="A0A1G8TII0"/>
<keyword evidence="4" id="KW-0028">Amino-acid biosynthesis</keyword>
<dbReference type="EMBL" id="FNDJ01000010">
    <property type="protein sequence ID" value="SDJ40470.1"/>
    <property type="molecule type" value="Genomic_DNA"/>
</dbReference>
<dbReference type="GO" id="GO:0004735">
    <property type="term" value="F:pyrroline-5-carboxylate reductase activity"/>
    <property type="evidence" value="ECO:0007669"/>
    <property type="project" value="UniProtKB-UniRule"/>
</dbReference>
<reference evidence="9 10" key="1">
    <citation type="submission" date="2016-10" db="EMBL/GenBank/DDBJ databases">
        <authorList>
            <person name="de Groot N.N."/>
        </authorList>
    </citation>
    <scope>NUCLEOTIDE SEQUENCE [LARGE SCALE GENOMIC DNA]</scope>
    <source>
        <strain evidence="9 10">CGMCC 4.6533</strain>
    </source>
</reference>
<dbReference type="PANTHER" id="PTHR11645">
    <property type="entry name" value="PYRROLINE-5-CARBOXYLATE REDUCTASE"/>
    <property type="match status" value="1"/>
</dbReference>
<comment type="catalytic activity">
    <reaction evidence="4">
        <text>L-proline + NAD(+) = (S)-1-pyrroline-5-carboxylate + NADH + 2 H(+)</text>
        <dbReference type="Rhea" id="RHEA:14105"/>
        <dbReference type="ChEBI" id="CHEBI:15378"/>
        <dbReference type="ChEBI" id="CHEBI:17388"/>
        <dbReference type="ChEBI" id="CHEBI:57540"/>
        <dbReference type="ChEBI" id="CHEBI:57945"/>
        <dbReference type="ChEBI" id="CHEBI:60039"/>
        <dbReference type="EC" id="1.5.1.2"/>
    </reaction>
</comment>
<keyword evidence="4" id="KW-0641">Proline biosynthesis</keyword>
<comment type="pathway">
    <text evidence="4">Amino-acid biosynthesis; L-proline biosynthesis; L-proline from L-glutamate 5-semialdehyde: step 1/1.</text>
</comment>
<evidence type="ECO:0000256" key="6">
    <source>
        <dbReference type="PIRSR" id="PIRSR000193-1"/>
    </source>
</evidence>
<comment type="similarity">
    <text evidence="1 4">Belongs to the pyrroline-5-carboxylate reductase family.</text>
</comment>
<protein>
    <recommendedName>
        <fullName evidence="4 5">Pyrroline-5-carboxylate reductase</fullName>
        <shortName evidence="4">P5C reductase</shortName>
        <shortName evidence="4">P5CR</shortName>
        <ecNumber evidence="4 5">1.5.1.2</ecNumber>
    </recommendedName>
    <alternativeName>
        <fullName evidence="4">PCA reductase</fullName>
    </alternativeName>
</protein>
<dbReference type="InterPro" id="IPR029036">
    <property type="entry name" value="P5CR_dimer"/>
</dbReference>
<dbReference type="STRING" id="633440.SAMN05421869_110174"/>
<dbReference type="InterPro" id="IPR000304">
    <property type="entry name" value="Pyrroline-COOH_reductase"/>
</dbReference>
<gene>
    <name evidence="4" type="primary">proC</name>
    <name evidence="9" type="ORF">SAMN05421869_110174</name>
</gene>
<evidence type="ECO:0000259" key="7">
    <source>
        <dbReference type="Pfam" id="PF03807"/>
    </source>
</evidence>
<dbReference type="GO" id="GO:0055129">
    <property type="term" value="P:L-proline biosynthetic process"/>
    <property type="evidence" value="ECO:0007669"/>
    <property type="project" value="UniProtKB-UniRule"/>
</dbReference>
<keyword evidence="2 4" id="KW-0521">NADP</keyword>
<feature type="binding site" evidence="6">
    <location>
        <begin position="69"/>
        <end position="72"/>
    </location>
    <ligand>
        <name>NADP(+)</name>
        <dbReference type="ChEBI" id="CHEBI:58349"/>
    </ligand>
</feature>
<dbReference type="Proteomes" id="UP000199202">
    <property type="component" value="Unassembled WGS sequence"/>
</dbReference>
<dbReference type="PIRSF" id="PIRSF000193">
    <property type="entry name" value="Pyrrol-5-carb_rd"/>
    <property type="match status" value="1"/>
</dbReference>
<evidence type="ECO:0000256" key="1">
    <source>
        <dbReference type="ARBA" id="ARBA00005525"/>
    </source>
</evidence>
<dbReference type="SUPFAM" id="SSF48179">
    <property type="entry name" value="6-phosphogluconate dehydrogenase C-terminal domain-like"/>
    <property type="match status" value="1"/>
</dbReference>
<accession>A0A1G8TII0</accession>
<evidence type="ECO:0000256" key="2">
    <source>
        <dbReference type="ARBA" id="ARBA00022857"/>
    </source>
</evidence>
<feature type="domain" description="Pyrroline-5-carboxylate reductase dimerisation" evidence="8">
    <location>
        <begin position="161"/>
        <end position="265"/>
    </location>
</feature>
<dbReference type="InterPro" id="IPR008927">
    <property type="entry name" value="6-PGluconate_DH-like_C_sf"/>
</dbReference>
<keyword evidence="4" id="KW-0963">Cytoplasm</keyword>
<evidence type="ECO:0000313" key="9">
    <source>
        <dbReference type="EMBL" id="SDJ40470.1"/>
    </source>
</evidence>
<dbReference type="Gene3D" id="1.10.3730.10">
    <property type="entry name" value="ProC C-terminal domain-like"/>
    <property type="match status" value="1"/>
</dbReference>
<dbReference type="HAMAP" id="MF_01925">
    <property type="entry name" value="P5C_reductase"/>
    <property type="match status" value="1"/>
</dbReference>
<dbReference type="Pfam" id="PF14748">
    <property type="entry name" value="P5CR_dimer"/>
    <property type="match status" value="1"/>
</dbReference>
<evidence type="ECO:0000256" key="5">
    <source>
        <dbReference type="NCBIfam" id="TIGR00112"/>
    </source>
</evidence>
<sequence>MEISARRIVVIGAGHMGRAIIAGLREKALDVSIDIVEKSQDRIRLIGDEFGIEPRPTYEPGQDDVVILAIQPQAFEEFSAAQPSGAFARSLVISVMAGVSIAAMENALNTVRVVRTIPNTPSEISQGMTVLCPGKAVTGGETSLAEQIMSVIGRTVTVRNEALIDDATALCGGGPAFVAYIAGAFIDFAMKAGFDPDQARLMTAQVLRGTADLMYGTGRDPEEMCRQVMTPGGTTEQGIFHYRDNGLHDLLVEGLNRSANRSRELGRIGR</sequence>
<dbReference type="Pfam" id="PF03807">
    <property type="entry name" value="F420_oxidored"/>
    <property type="match status" value="1"/>
</dbReference>
<feature type="domain" description="Pyrroline-5-carboxylate reductase catalytic N-terminal" evidence="7">
    <location>
        <begin position="7"/>
        <end position="98"/>
    </location>
</feature>
<proteinExistence type="inferred from homology"/>
<dbReference type="Gene3D" id="3.40.50.720">
    <property type="entry name" value="NAD(P)-binding Rossmann-like Domain"/>
    <property type="match status" value="1"/>
</dbReference>
<dbReference type="OrthoDB" id="4425838at2"/>
<evidence type="ECO:0000256" key="3">
    <source>
        <dbReference type="ARBA" id="ARBA00023002"/>
    </source>
</evidence>
<dbReference type="InterPro" id="IPR028939">
    <property type="entry name" value="P5C_Rdtase_cat_N"/>
</dbReference>
<feature type="binding site" evidence="6">
    <location>
        <begin position="11"/>
        <end position="16"/>
    </location>
    <ligand>
        <name>NADP(+)</name>
        <dbReference type="ChEBI" id="CHEBI:58349"/>
    </ligand>
</feature>
<keyword evidence="10" id="KW-1185">Reference proteome</keyword>
<dbReference type="SUPFAM" id="SSF51735">
    <property type="entry name" value="NAD(P)-binding Rossmann-fold domains"/>
    <property type="match status" value="1"/>
</dbReference>